<name>A0A5C3QTL0_9AGAR</name>
<proteinExistence type="predicted"/>
<dbReference type="AlphaFoldDB" id="A0A5C3QTL0"/>
<dbReference type="OrthoDB" id="3238622at2759"/>
<gene>
    <name evidence="1" type="ORF">BDV98DRAFT_501611</name>
</gene>
<accession>A0A5C3QTL0</accession>
<dbReference type="Proteomes" id="UP000305067">
    <property type="component" value="Unassembled WGS sequence"/>
</dbReference>
<reference evidence="1 2" key="1">
    <citation type="journal article" date="2019" name="Nat. Ecol. Evol.">
        <title>Megaphylogeny resolves global patterns of mushroom evolution.</title>
        <authorList>
            <person name="Varga T."/>
            <person name="Krizsan K."/>
            <person name="Foldi C."/>
            <person name="Dima B."/>
            <person name="Sanchez-Garcia M."/>
            <person name="Sanchez-Ramirez S."/>
            <person name="Szollosi G.J."/>
            <person name="Szarkandi J.G."/>
            <person name="Papp V."/>
            <person name="Albert L."/>
            <person name="Andreopoulos W."/>
            <person name="Angelini C."/>
            <person name="Antonin V."/>
            <person name="Barry K.W."/>
            <person name="Bougher N.L."/>
            <person name="Buchanan P."/>
            <person name="Buyck B."/>
            <person name="Bense V."/>
            <person name="Catcheside P."/>
            <person name="Chovatia M."/>
            <person name="Cooper J."/>
            <person name="Damon W."/>
            <person name="Desjardin D."/>
            <person name="Finy P."/>
            <person name="Geml J."/>
            <person name="Haridas S."/>
            <person name="Hughes K."/>
            <person name="Justo A."/>
            <person name="Karasinski D."/>
            <person name="Kautmanova I."/>
            <person name="Kiss B."/>
            <person name="Kocsube S."/>
            <person name="Kotiranta H."/>
            <person name="LaButti K.M."/>
            <person name="Lechner B.E."/>
            <person name="Liimatainen K."/>
            <person name="Lipzen A."/>
            <person name="Lukacs Z."/>
            <person name="Mihaltcheva S."/>
            <person name="Morgado L.N."/>
            <person name="Niskanen T."/>
            <person name="Noordeloos M.E."/>
            <person name="Ohm R.A."/>
            <person name="Ortiz-Santana B."/>
            <person name="Ovrebo C."/>
            <person name="Racz N."/>
            <person name="Riley R."/>
            <person name="Savchenko A."/>
            <person name="Shiryaev A."/>
            <person name="Soop K."/>
            <person name="Spirin V."/>
            <person name="Szebenyi C."/>
            <person name="Tomsovsky M."/>
            <person name="Tulloss R.E."/>
            <person name="Uehling J."/>
            <person name="Grigoriev I.V."/>
            <person name="Vagvolgyi C."/>
            <person name="Papp T."/>
            <person name="Martin F.M."/>
            <person name="Miettinen O."/>
            <person name="Hibbett D.S."/>
            <person name="Nagy L.G."/>
        </authorList>
    </citation>
    <scope>NUCLEOTIDE SEQUENCE [LARGE SCALE GENOMIC DNA]</scope>
    <source>
        <strain evidence="1 2">CBS 309.79</strain>
    </source>
</reference>
<evidence type="ECO:0008006" key="3">
    <source>
        <dbReference type="Google" id="ProtNLM"/>
    </source>
</evidence>
<sequence length="289" mass="33127">MRDPPPDPALYHPCFNQDDADIVLASCERSRVLFRLHSFTLRTTSGWFRSMLSLPQAQPPHSPREADILYLDEDATTLEHVFRMVSGLPILPIASYDLIDSILYASEKYDMPGPPSIVRTMVLGPTFLGQPFRLYSIACRYGWDEEAKMASERTLVHNIHAAEHKASLQKLPTSALLDIMHLHRERRELLRQRLDDPPFVPGGIATCVTCDELIDYHTWRELKYKITLEMDTRPLGDTILDHGLSQWPEARACWRAKCPNVNCDRVLYDKAETSRVIRECMDNLPKTVP</sequence>
<evidence type="ECO:0000313" key="1">
    <source>
        <dbReference type="EMBL" id="TFL04767.1"/>
    </source>
</evidence>
<keyword evidence="2" id="KW-1185">Reference proteome</keyword>
<dbReference type="EMBL" id="ML178818">
    <property type="protein sequence ID" value="TFL04767.1"/>
    <property type="molecule type" value="Genomic_DNA"/>
</dbReference>
<evidence type="ECO:0000313" key="2">
    <source>
        <dbReference type="Proteomes" id="UP000305067"/>
    </source>
</evidence>
<protein>
    <recommendedName>
        <fullName evidence="3">BTB domain-containing protein</fullName>
    </recommendedName>
</protein>
<dbReference type="STRING" id="1884261.A0A5C3QTL0"/>
<organism evidence="1 2">
    <name type="scientific">Pterulicium gracile</name>
    <dbReference type="NCBI Taxonomy" id="1884261"/>
    <lineage>
        <taxon>Eukaryota</taxon>
        <taxon>Fungi</taxon>
        <taxon>Dikarya</taxon>
        <taxon>Basidiomycota</taxon>
        <taxon>Agaricomycotina</taxon>
        <taxon>Agaricomycetes</taxon>
        <taxon>Agaricomycetidae</taxon>
        <taxon>Agaricales</taxon>
        <taxon>Pleurotineae</taxon>
        <taxon>Pterulaceae</taxon>
        <taxon>Pterulicium</taxon>
    </lineage>
</organism>